<keyword evidence="6" id="KW-0732">Signal</keyword>
<evidence type="ECO:0000256" key="7">
    <source>
        <dbReference type="ARBA" id="ARBA00022801"/>
    </source>
</evidence>
<protein>
    <recommendedName>
        <fullName evidence="12">Peptidase M14 domain-containing protein</fullName>
    </recommendedName>
</protein>
<dbReference type="PROSITE" id="PS52035">
    <property type="entry name" value="PEPTIDASE_M14"/>
    <property type="match status" value="1"/>
</dbReference>
<dbReference type="EMBL" id="MCFL01000004">
    <property type="protein sequence ID" value="ORZ39839.1"/>
    <property type="molecule type" value="Genomic_DNA"/>
</dbReference>
<dbReference type="SMART" id="SM00631">
    <property type="entry name" value="Zn_pept"/>
    <property type="match status" value="1"/>
</dbReference>
<comment type="caution">
    <text evidence="13">The sequence shown here is derived from an EMBL/GenBank/DDBJ whole genome shotgun (WGS) entry which is preliminary data.</text>
</comment>
<evidence type="ECO:0000256" key="10">
    <source>
        <dbReference type="PROSITE-ProRule" id="PRU01379"/>
    </source>
</evidence>
<evidence type="ECO:0000256" key="4">
    <source>
        <dbReference type="ARBA" id="ARBA00022670"/>
    </source>
</evidence>
<sequence>MAPSSYKDQLVVRVVNPPASIVDEAANGKVDVWSHNSNSIDIRLRAADVASKLSGIEHHVLIPDLAALILADSSSQRVKSVARASREAATAAAVPTDITYFNDYHPYAEVVDYLRTKCSQYAAICAFTPSIGKTVEGRDIVAVKLGNLSSIPANTKRPQLYMEGTLHAREWAATSTVQYIFHQLLEQYATSTEVKALVDSADIHFVPLANPDGYEYSWSTDRLWRKNRRANADGSFGVDLNRNMAYHWGQRGTSSDPTSEVYSGPKPESEPEVQAILKYFRSLPHVVATIDMHTYGQLLLRPVGDTKKDVKHEAQLRSVTEKMRDTIRSVTGTEYEPKKGMQLYPTTGTARDTFYTTPKTDALTGKAIQPYSVTIELRPSGAEDYGFVLPKEQIIDVGKEIFASYLLYAKNALASPLVS</sequence>
<evidence type="ECO:0000256" key="9">
    <source>
        <dbReference type="ARBA" id="ARBA00023049"/>
    </source>
</evidence>
<feature type="domain" description="Peptidase M14" evidence="12">
    <location>
        <begin position="103"/>
        <end position="412"/>
    </location>
</feature>
<dbReference type="InterPro" id="IPR000834">
    <property type="entry name" value="Peptidase_M14"/>
</dbReference>
<evidence type="ECO:0000259" key="12">
    <source>
        <dbReference type="PROSITE" id="PS52035"/>
    </source>
</evidence>
<dbReference type="GO" id="GO:0005615">
    <property type="term" value="C:extracellular space"/>
    <property type="evidence" value="ECO:0007669"/>
    <property type="project" value="TreeGrafter"/>
</dbReference>
<accession>A0A1Y2HZB3</accession>
<dbReference type="PANTHER" id="PTHR11705">
    <property type="entry name" value="PROTEASE FAMILY M14 CARBOXYPEPTIDASE A,B"/>
    <property type="match status" value="1"/>
</dbReference>
<dbReference type="Gene3D" id="3.40.630.10">
    <property type="entry name" value="Zn peptidases"/>
    <property type="match status" value="1"/>
</dbReference>
<keyword evidence="8" id="KW-0862">Zinc</keyword>
<keyword evidence="9" id="KW-0482">Metalloprotease</keyword>
<dbReference type="AlphaFoldDB" id="A0A1Y2HZB3"/>
<dbReference type="OrthoDB" id="3626597at2759"/>
<keyword evidence="14" id="KW-1185">Reference proteome</keyword>
<dbReference type="FunFam" id="3.40.630.10:FF:000084">
    <property type="entry name" value="Carboxypeptidase B2"/>
    <property type="match status" value="1"/>
</dbReference>
<proteinExistence type="inferred from homology"/>
<dbReference type="PRINTS" id="PR00765">
    <property type="entry name" value="CRBOXYPTASEA"/>
</dbReference>
<keyword evidence="7" id="KW-0378">Hydrolase</keyword>
<comment type="cofactor">
    <cofactor evidence="1">
        <name>Zn(2+)</name>
        <dbReference type="ChEBI" id="CHEBI:29105"/>
    </cofactor>
</comment>
<dbReference type="GO" id="GO:0006508">
    <property type="term" value="P:proteolysis"/>
    <property type="evidence" value="ECO:0007669"/>
    <property type="project" value="UniProtKB-KW"/>
</dbReference>
<dbReference type="GO" id="GO:0008270">
    <property type="term" value="F:zinc ion binding"/>
    <property type="evidence" value="ECO:0007669"/>
    <property type="project" value="InterPro"/>
</dbReference>
<evidence type="ECO:0000256" key="6">
    <source>
        <dbReference type="ARBA" id="ARBA00022729"/>
    </source>
</evidence>
<dbReference type="GO" id="GO:0004181">
    <property type="term" value="F:metallocarboxypeptidase activity"/>
    <property type="evidence" value="ECO:0007669"/>
    <property type="project" value="InterPro"/>
</dbReference>
<evidence type="ECO:0000256" key="11">
    <source>
        <dbReference type="SAM" id="MobiDB-lite"/>
    </source>
</evidence>
<dbReference type="PANTHER" id="PTHR11705:SF143">
    <property type="entry name" value="SLL0236 PROTEIN"/>
    <property type="match status" value="1"/>
</dbReference>
<feature type="active site" description="Proton donor/acceptor" evidence="10">
    <location>
        <position position="376"/>
    </location>
</feature>
<evidence type="ECO:0000256" key="5">
    <source>
        <dbReference type="ARBA" id="ARBA00022723"/>
    </source>
</evidence>
<dbReference type="Proteomes" id="UP000193411">
    <property type="component" value="Unassembled WGS sequence"/>
</dbReference>
<name>A0A1Y2HZB3_9FUNG</name>
<dbReference type="Pfam" id="PF00246">
    <property type="entry name" value="Peptidase_M14"/>
    <property type="match status" value="1"/>
</dbReference>
<evidence type="ECO:0000313" key="14">
    <source>
        <dbReference type="Proteomes" id="UP000193411"/>
    </source>
</evidence>
<feature type="compositionally biased region" description="Polar residues" evidence="11">
    <location>
        <begin position="251"/>
        <end position="261"/>
    </location>
</feature>
<reference evidence="13 14" key="1">
    <citation type="submission" date="2016-07" db="EMBL/GenBank/DDBJ databases">
        <title>Pervasive Adenine N6-methylation of Active Genes in Fungi.</title>
        <authorList>
            <consortium name="DOE Joint Genome Institute"/>
            <person name="Mondo S.J."/>
            <person name="Dannebaum R.O."/>
            <person name="Kuo R.C."/>
            <person name="Labutti K."/>
            <person name="Haridas S."/>
            <person name="Kuo A."/>
            <person name="Salamov A."/>
            <person name="Ahrendt S.R."/>
            <person name="Lipzen A."/>
            <person name="Sullivan W."/>
            <person name="Andreopoulos W.B."/>
            <person name="Clum A."/>
            <person name="Lindquist E."/>
            <person name="Daum C."/>
            <person name="Ramamoorthy G.K."/>
            <person name="Gryganskyi A."/>
            <person name="Culley D."/>
            <person name="Magnuson J.K."/>
            <person name="James T.Y."/>
            <person name="O'Malley M.A."/>
            <person name="Stajich J.E."/>
            <person name="Spatafora J.W."/>
            <person name="Visel A."/>
            <person name="Grigoriev I.V."/>
        </authorList>
    </citation>
    <scope>NUCLEOTIDE SEQUENCE [LARGE SCALE GENOMIC DNA]</scope>
    <source>
        <strain evidence="13 14">PL171</strain>
    </source>
</reference>
<comment type="similarity">
    <text evidence="2 10">Belongs to the peptidase M14 family.</text>
</comment>
<evidence type="ECO:0000256" key="3">
    <source>
        <dbReference type="ARBA" id="ARBA00022645"/>
    </source>
</evidence>
<organism evidence="13 14">
    <name type="scientific">Catenaria anguillulae PL171</name>
    <dbReference type="NCBI Taxonomy" id="765915"/>
    <lineage>
        <taxon>Eukaryota</taxon>
        <taxon>Fungi</taxon>
        <taxon>Fungi incertae sedis</taxon>
        <taxon>Blastocladiomycota</taxon>
        <taxon>Blastocladiomycetes</taxon>
        <taxon>Blastocladiales</taxon>
        <taxon>Catenariaceae</taxon>
        <taxon>Catenaria</taxon>
    </lineage>
</organism>
<gene>
    <name evidence="13" type="ORF">BCR44DRAFT_177852</name>
</gene>
<feature type="region of interest" description="Disordered" evidence="11">
    <location>
        <begin position="248"/>
        <end position="268"/>
    </location>
</feature>
<keyword evidence="4" id="KW-0645">Protease</keyword>
<evidence type="ECO:0000313" key="13">
    <source>
        <dbReference type="EMBL" id="ORZ39839.1"/>
    </source>
</evidence>
<evidence type="ECO:0000256" key="1">
    <source>
        <dbReference type="ARBA" id="ARBA00001947"/>
    </source>
</evidence>
<evidence type="ECO:0000256" key="8">
    <source>
        <dbReference type="ARBA" id="ARBA00022833"/>
    </source>
</evidence>
<keyword evidence="3" id="KW-0121">Carboxypeptidase</keyword>
<dbReference type="SUPFAM" id="SSF53187">
    <property type="entry name" value="Zn-dependent exopeptidases"/>
    <property type="match status" value="1"/>
</dbReference>
<keyword evidence="5" id="KW-0479">Metal-binding</keyword>
<evidence type="ECO:0000256" key="2">
    <source>
        <dbReference type="ARBA" id="ARBA00005988"/>
    </source>
</evidence>